<evidence type="ECO:0000256" key="1">
    <source>
        <dbReference type="SAM" id="MobiDB-lite"/>
    </source>
</evidence>
<organism evidence="5 6">
    <name type="scientific">Paenibacillus oceani</name>
    <dbReference type="NCBI Taxonomy" id="2772510"/>
    <lineage>
        <taxon>Bacteria</taxon>
        <taxon>Bacillati</taxon>
        <taxon>Bacillota</taxon>
        <taxon>Bacilli</taxon>
        <taxon>Bacillales</taxon>
        <taxon>Paenibacillaceae</taxon>
        <taxon>Paenibacillus</taxon>
    </lineage>
</organism>
<evidence type="ECO:0000259" key="4">
    <source>
        <dbReference type="PROSITE" id="PS51272"/>
    </source>
</evidence>
<dbReference type="PANTHER" id="PTHR43308:SF5">
    <property type="entry name" value="S-LAYER PROTEIN _ PEPTIDOGLYCAN ENDO-BETA-N-ACETYLGLUCOSAMINIDASE"/>
    <property type="match status" value="1"/>
</dbReference>
<feature type="domain" description="SLH" evidence="4">
    <location>
        <begin position="2546"/>
        <end position="2605"/>
    </location>
</feature>
<keyword evidence="6" id="KW-1185">Reference proteome</keyword>
<dbReference type="InterPro" id="IPR013783">
    <property type="entry name" value="Ig-like_fold"/>
</dbReference>
<dbReference type="PROSITE" id="PS50853">
    <property type="entry name" value="FN3"/>
    <property type="match status" value="1"/>
</dbReference>
<dbReference type="PROSITE" id="PS51272">
    <property type="entry name" value="SLH"/>
    <property type="match status" value="3"/>
</dbReference>
<dbReference type="EMBL" id="JACXJA010000041">
    <property type="protein sequence ID" value="MBD2865349.1"/>
    <property type="molecule type" value="Genomic_DNA"/>
</dbReference>
<comment type="caution">
    <text evidence="5">The sequence shown here is derived from an EMBL/GenBank/DDBJ whole genome shotgun (WGS) entry which is preliminary data.</text>
</comment>
<dbReference type="Pfam" id="PF07676">
    <property type="entry name" value="PD40"/>
    <property type="match status" value="2"/>
</dbReference>
<dbReference type="Pfam" id="PF13620">
    <property type="entry name" value="CarboxypepD_reg"/>
    <property type="match status" value="1"/>
</dbReference>
<dbReference type="InterPro" id="IPR001119">
    <property type="entry name" value="SLH_dom"/>
</dbReference>
<feature type="chain" id="PRO_5037955117" evidence="2">
    <location>
        <begin position="32"/>
        <end position="2668"/>
    </location>
</feature>
<dbReference type="Gene3D" id="2.60.40.1120">
    <property type="entry name" value="Carboxypeptidase-like, regulatory domain"/>
    <property type="match status" value="1"/>
</dbReference>
<feature type="domain" description="Fibronectin type-III" evidence="3">
    <location>
        <begin position="485"/>
        <end position="577"/>
    </location>
</feature>
<dbReference type="Proteomes" id="UP000639396">
    <property type="component" value="Unassembled WGS sequence"/>
</dbReference>
<dbReference type="SMART" id="SM00060">
    <property type="entry name" value="FN3"/>
    <property type="match status" value="1"/>
</dbReference>
<dbReference type="InterPro" id="IPR003961">
    <property type="entry name" value="FN3_dom"/>
</dbReference>
<sequence>MNRIGRRFWRKMTVLLLAVALMVPELGVVSAAAVPADRDPLGKLVANAVMNAVYGIQPVKPKAAAVPAPPLTWNVLTKLNRGMIPLIYQPDFQQFKLSSKGQFIGFKRMLLLNNPVSVKPVITVYDRVTGIMDDIQVPAASLGDEMLYFDMSADARYVAFTYAAERYSMNPKMHVYVFDREERRLIPITVPFETSDFSGENNRVSISDNGNYVVFDSDAKGLVPEDNDEYRDVFLYNRAVNSLTRISSRAGMQDFDNGNSEAPSISGDGRYIAFHSEANLTGQSPHIGQSDIYVFDRLGGGGSPFERISVGTNGEEADGPSTQPSISADGSSIAFESYATNLVDGTTSGEDTKHIFVYNRPAGSIVRVSLGSGGVPFTRDSLQPSISDDGRYVGFHLDSVYIDGDNDIPYEAYAADVAAQVAYKITVQNAPYRLVGPSMSPVIGSGGKLIVYSSDYLESFGGSTEEDPLPGIFIASLGSAPSWPAGSKLEATIRTDTTVTLSWQNASDAAGILGYHVYKDGENIGYVPFAGGGYAFTATGLMPMTEHVFQVEAVNAEYIESFGGPTYKLGQGGENPGSVLRVSWDVDNMRFGLVMPDGKLNITANDEPGKQAAAELVYTVWKDETSQETRKAELTLDERVASPGTYGADWALPDGVSQLTSLTVKLTDPARPAEAKEKQADGLPIQVAGTIELQFANRGDSSLAGSVLSVMNGQFGEQVYQLTKSDPFAINGLYPGRDYSFILRSPDYRHIWGKLEQVRTEAGKRKKVDMFIEQPAKIRFQVVDPKGMPVSGVRLELSGPQQQYPFSDNSGSDGWSGWMENLKAGDKVVAKFDIGEMLMEPVPNQEVVLKPGANEQTIRLKAPDEGIVRGHVKSPNGKGVSNALVTSTQTYRGQQIVRKARTNLDGEYVLSLLKGETRLEAYESSYEYSTDRSITAQVTEGQTTVVDIPVFQPSRGVINLEVRLKYLEDTDYGEPVNMEQMGMLTKLETKSGWMTGYFHNAYHFQGSPGDQVSVCVTGTVPAHMTTCTQVTLDSNANATAKLYLEEKGARVQGQLASAGLGFVSGWLYKMENGRRISQSTYFGEDNVHSDGKFNINVPEAGTYVMELSRRTEERPIQYHYANVQFTVADKQILSIGTVNFSERNVFANYSGNTYDVLNSRIAAGETVTFKAGYKNSDASEVENVTLLFDIPEGTAVVKDGTGRLVVNGLPQDGEAVLDGQTLSVKIGSLAKKQSGTVGFQIKANPTFNQSSAKSSARIRATIGGKQVEETIGTVLLDAPLVTLEAPERVYQPKFAVSGVAPKQSVVKVYDGGQLLGSTTAANNGYWILQVELPDLGDPGMHALRAEVEANGLKLQSLVSYVNYDTKKPRLLEMAMAQAPDGKWITIDTKDGISNPFYTVVPGNPFQFELKFDDPDKVENAYVYMDGQAGEPVKAVRDGGVFRAFAPTNKGALGNIYVDFESKPEPLQLDGKSPTMDEVRASLPLTMRDFTAEVTSPFELKDGKYSGTVKLTFPQLDNMTMTVTLRLEPNANYSATSEEIALAERSGVPMYNSSFTLTETEDGFKTVSKGYMPMNVLFQQGLPAEMKASLGGVKVLDADPVFAAVVTENYVQFGPDGDKFGTFNSVKSQYDGMKGFAEKVNKITYKVQASGLDCLAELPRTAKQAGKALVSLVGGEVAKFGLGAWTAAMGLSGPGAIAAAGTSAAIGAKIDGYVDKQIDAIGTGYNQCLKEDVDPSKRKRYKIARPRWIYDPSGYIYEAVPENRLSGVKATVLYQDPDSKQWTVWDARPYEQVNPHQTDDHGKYGWDVPQGKWKVVWEKDGYVTQTSAELDVPPPHTEVNAGLVSWEAPKVLTVTGVTYAGGSNVDIEFSKYVKVHESAIPSQAVTVTGTDGRAIEGTVAFVSPVNNPADPDGADLSRVARFTPKAAVFVGDGYTVKVNPNYFQSYSGVWMNGGFTGAFAVQLRDERGPEAISASVEAEGRIVRLTFDENLDAAVDSAKFTWNGSGELIASAVKSAYGDDFRTILITLTEPMGIGGSLTVLPGAVYDAAGNGAVEKSLQAARNVLSEEARLNSLRVEEGMLSLAFDPEKLSYSTSVPLTAEQVSITATTAHPKAKLVIDGVEAVSGVSKTVIIPDNGEIAVRVIAEDGATVREYSIGISRANEPDRDAALSGLAVTPGTLAPAFDPAKLAYEIEVSSSVTRLQVTATASSSKAQGLTINGAAVVSGAVQTVTIPASGLIEVVVTAADGTTKMTYSVRVKRTPGSSNQVGYIPAEPALTNAEPFTARNGGSGLRITLQSDAIAKALQTTADGKKQLTVDVTGQADEYVLQLPANVLEKLKNSKAEIIFRTKTLQALLPWEMIEAAQVPSGASISFGFGAASALEEKTAFEAAASQSGNALNPVGHAIVVILEVNQGQETTALAITSAHPIILQLPVNAVRQEAIYRLNGENLTWTYVWGQINESGSSATIEMQSSGTYAVMAYKNPFADIAGHWGAADIGWMGQRLLVMGAAPGSFLPDQTISRAEFATMLVRALGLESSPGRSGGRFEDISDEAWYSANVRAAAAAGLIDGVTPERFEPNALITREQMAVMVWRAYAQIYKIKGAEAKYNLLQSFSDRGTISEWAREAVTLCIETGLILGTEPDAFDPLGHATRAQAAAIMKRLLHHVN</sequence>
<feature type="signal peptide" evidence="2">
    <location>
        <begin position="1"/>
        <end position="31"/>
    </location>
</feature>
<dbReference type="InterPro" id="IPR011659">
    <property type="entry name" value="WD40"/>
</dbReference>
<name>A0A927CC58_9BACL</name>
<protein>
    <submittedName>
        <fullName evidence="5">Cadherin-like beta sandwich domain-containing protein</fullName>
    </submittedName>
</protein>
<feature type="domain" description="SLH" evidence="4">
    <location>
        <begin position="2611"/>
        <end position="2668"/>
    </location>
</feature>
<gene>
    <name evidence="5" type="ORF">IDH45_25525</name>
</gene>
<dbReference type="Pfam" id="PF00395">
    <property type="entry name" value="SLH"/>
    <property type="match status" value="3"/>
</dbReference>
<reference evidence="5" key="1">
    <citation type="submission" date="2020-09" db="EMBL/GenBank/DDBJ databases">
        <title>A novel bacterium of genus Paenibacillus, isolated from South China Sea.</title>
        <authorList>
            <person name="Huang H."/>
            <person name="Mo K."/>
            <person name="Hu Y."/>
        </authorList>
    </citation>
    <scope>NUCLEOTIDE SEQUENCE</scope>
    <source>
        <strain evidence="5">IB182363</strain>
    </source>
</reference>
<dbReference type="Gene3D" id="2.120.10.30">
    <property type="entry name" value="TolB, C-terminal domain"/>
    <property type="match status" value="1"/>
</dbReference>
<proteinExistence type="predicted"/>
<evidence type="ECO:0000313" key="6">
    <source>
        <dbReference type="Proteomes" id="UP000639396"/>
    </source>
</evidence>
<dbReference type="InterPro" id="IPR025883">
    <property type="entry name" value="Cadherin-like_domain"/>
</dbReference>
<dbReference type="SUPFAM" id="SSF49265">
    <property type="entry name" value="Fibronectin type III"/>
    <property type="match status" value="1"/>
</dbReference>
<dbReference type="InterPro" id="IPR036116">
    <property type="entry name" value="FN3_sf"/>
</dbReference>
<feature type="domain" description="SLH" evidence="4">
    <location>
        <begin position="2480"/>
        <end position="2543"/>
    </location>
</feature>
<accession>A0A927CC58</accession>
<keyword evidence="2" id="KW-0732">Signal</keyword>
<evidence type="ECO:0000313" key="5">
    <source>
        <dbReference type="EMBL" id="MBD2865349.1"/>
    </source>
</evidence>
<dbReference type="InterPro" id="IPR008969">
    <property type="entry name" value="CarboxyPept-like_regulatory"/>
</dbReference>
<dbReference type="RefSeq" id="WP_190930969.1">
    <property type="nucleotide sequence ID" value="NZ_JACXJA010000041.1"/>
</dbReference>
<dbReference type="InterPro" id="IPR051465">
    <property type="entry name" value="Cell_Envelope_Struct_Comp"/>
</dbReference>
<evidence type="ECO:0000256" key="2">
    <source>
        <dbReference type="SAM" id="SignalP"/>
    </source>
</evidence>
<dbReference type="SUPFAM" id="SSF82171">
    <property type="entry name" value="DPP6 N-terminal domain-like"/>
    <property type="match status" value="1"/>
</dbReference>
<dbReference type="Gene3D" id="2.60.40.10">
    <property type="entry name" value="Immunoglobulins"/>
    <property type="match status" value="1"/>
</dbReference>
<dbReference type="Pfam" id="PF12733">
    <property type="entry name" value="Cadherin-like"/>
    <property type="match status" value="2"/>
</dbReference>
<feature type="region of interest" description="Disordered" evidence="1">
    <location>
        <begin position="309"/>
        <end position="328"/>
    </location>
</feature>
<dbReference type="PANTHER" id="PTHR43308">
    <property type="entry name" value="OUTER MEMBRANE PROTEIN ALPHA-RELATED"/>
    <property type="match status" value="1"/>
</dbReference>
<evidence type="ECO:0000259" key="3">
    <source>
        <dbReference type="PROSITE" id="PS50853"/>
    </source>
</evidence>
<dbReference type="InterPro" id="IPR011042">
    <property type="entry name" value="6-blade_b-propeller_TolB-like"/>
</dbReference>
<dbReference type="CDD" id="cd00063">
    <property type="entry name" value="FN3"/>
    <property type="match status" value="1"/>
</dbReference>
<dbReference type="SUPFAM" id="SSF49464">
    <property type="entry name" value="Carboxypeptidase regulatory domain-like"/>
    <property type="match status" value="1"/>
</dbReference>